<accession>A0ABV8VTY7</accession>
<organism evidence="3 4">
    <name type="scientific">Gracilibacillus marinus</name>
    <dbReference type="NCBI Taxonomy" id="630535"/>
    <lineage>
        <taxon>Bacteria</taxon>
        <taxon>Bacillati</taxon>
        <taxon>Bacillota</taxon>
        <taxon>Bacilli</taxon>
        <taxon>Bacillales</taxon>
        <taxon>Bacillaceae</taxon>
        <taxon>Gracilibacillus</taxon>
    </lineage>
</organism>
<dbReference type="Pfam" id="PF16924">
    <property type="entry name" value="DpaA_N"/>
    <property type="match status" value="1"/>
</dbReference>
<evidence type="ECO:0000259" key="1">
    <source>
        <dbReference type="Pfam" id="PF01262"/>
    </source>
</evidence>
<dbReference type="InterPro" id="IPR007698">
    <property type="entry name" value="AlaDH/PNT_NAD(H)-bd"/>
</dbReference>
<dbReference type="Gene3D" id="3.40.50.720">
    <property type="entry name" value="NAD(P)-binding Rossmann-like Domain"/>
    <property type="match status" value="1"/>
</dbReference>
<proteinExistence type="predicted"/>
<dbReference type="InterPro" id="IPR014215">
    <property type="entry name" value="Dipicolinic_acid_synth_A"/>
</dbReference>
<comment type="caution">
    <text evidence="3">The sequence shown here is derived from an EMBL/GenBank/DDBJ whole genome shotgun (WGS) entry which is preliminary data.</text>
</comment>
<name>A0ABV8VTY7_9BACI</name>
<keyword evidence="4" id="KW-1185">Reference proteome</keyword>
<dbReference type="Pfam" id="PF01262">
    <property type="entry name" value="AlaDh_PNT_C"/>
    <property type="match status" value="1"/>
</dbReference>
<evidence type="ECO:0000313" key="4">
    <source>
        <dbReference type="Proteomes" id="UP001595880"/>
    </source>
</evidence>
<protein>
    <submittedName>
        <fullName evidence="3">Dipicolinic acid synthetase subunit A</fullName>
    </submittedName>
</protein>
<dbReference type="Proteomes" id="UP001595880">
    <property type="component" value="Unassembled WGS sequence"/>
</dbReference>
<evidence type="ECO:0000259" key="2">
    <source>
        <dbReference type="Pfam" id="PF16924"/>
    </source>
</evidence>
<feature type="domain" description="Alanine dehydrogenase/pyridine nucleotide transhydrogenase NAD(H)-binding" evidence="1">
    <location>
        <begin position="146"/>
        <end position="288"/>
    </location>
</feature>
<dbReference type="InterPro" id="IPR031629">
    <property type="entry name" value="DpaA_N"/>
</dbReference>
<dbReference type="EMBL" id="JBHSDV010000001">
    <property type="protein sequence ID" value="MFC4387450.1"/>
    <property type="molecule type" value="Genomic_DNA"/>
</dbReference>
<evidence type="ECO:0000313" key="3">
    <source>
        <dbReference type="EMBL" id="MFC4387450.1"/>
    </source>
</evidence>
<dbReference type="NCBIfam" id="TIGR02853">
    <property type="entry name" value="spore_dpaA"/>
    <property type="match status" value="1"/>
</dbReference>
<sequence length="292" mass="32206">MLKKKIAIIGGDARYLRLIHALHYEEWIEVVIVGFDKVEQSYTAVKQCSIKELQSEQLDAIVLPITGIQNGGKVEAVFSDKEWVLTSDWFKRLSKKCLIFTGITSDQLDHWIKENDLTLIELMERDDIAIYNSIPTAEGAIMLAIQHTDITIHDSNIFVFGFGRVGQTTANKFSGLGAKVTIVSKSETDLARAFEQGFQTIHLDKISDHICHCEILINTVPAVVVTAAVLEKLPSNRLIIDLASKPGGIDFDYAKKRGIEVIHALGLPGLVAPKTAGEILAKTIVHCISSSE</sequence>
<feature type="domain" description="Dipicolinate synthase subunit A N-terminal" evidence="2">
    <location>
        <begin position="5"/>
        <end position="123"/>
    </location>
</feature>
<reference evidence="4" key="1">
    <citation type="journal article" date="2019" name="Int. J. Syst. Evol. Microbiol.">
        <title>The Global Catalogue of Microorganisms (GCM) 10K type strain sequencing project: providing services to taxonomists for standard genome sequencing and annotation.</title>
        <authorList>
            <consortium name="The Broad Institute Genomics Platform"/>
            <consortium name="The Broad Institute Genome Sequencing Center for Infectious Disease"/>
            <person name="Wu L."/>
            <person name="Ma J."/>
        </authorList>
    </citation>
    <scope>NUCLEOTIDE SEQUENCE [LARGE SCALE GENOMIC DNA]</scope>
    <source>
        <strain evidence="4">KACC 14058</strain>
    </source>
</reference>
<dbReference type="InterPro" id="IPR036291">
    <property type="entry name" value="NAD(P)-bd_dom_sf"/>
</dbReference>
<dbReference type="RefSeq" id="WP_390197307.1">
    <property type="nucleotide sequence ID" value="NZ_JBHSDV010000001.1"/>
</dbReference>
<dbReference type="NCBIfam" id="NF006162">
    <property type="entry name" value="PRK08306.1"/>
    <property type="match status" value="1"/>
</dbReference>
<gene>
    <name evidence="3" type="primary">dpaA</name>
    <name evidence="3" type="ORF">ACFOZ1_06445</name>
</gene>
<dbReference type="SUPFAM" id="SSF51735">
    <property type="entry name" value="NAD(P)-binding Rossmann-fold domains"/>
    <property type="match status" value="1"/>
</dbReference>